<feature type="chain" id="PRO_5045902493" evidence="1">
    <location>
        <begin position="30"/>
        <end position="667"/>
    </location>
</feature>
<dbReference type="RefSeq" id="WP_344658412.1">
    <property type="nucleotide sequence ID" value="NZ_BAAAQM010000020.1"/>
</dbReference>
<reference evidence="3" key="1">
    <citation type="journal article" date="2019" name="Int. J. Syst. Evol. Microbiol.">
        <title>The Global Catalogue of Microorganisms (GCM) 10K type strain sequencing project: providing services to taxonomists for standard genome sequencing and annotation.</title>
        <authorList>
            <consortium name="The Broad Institute Genomics Platform"/>
            <consortium name="The Broad Institute Genome Sequencing Center for Infectious Disease"/>
            <person name="Wu L."/>
            <person name="Ma J."/>
        </authorList>
    </citation>
    <scope>NUCLEOTIDE SEQUENCE [LARGE SCALE GENOMIC DNA]</scope>
    <source>
        <strain evidence="3">JCM 16013</strain>
    </source>
</reference>
<dbReference type="EMBL" id="BAAAQM010000020">
    <property type="protein sequence ID" value="GAA1974672.1"/>
    <property type="molecule type" value="Genomic_DNA"/>
</dbReference>
<keyword evidence="3" id="KW-1185">Reference proteome</keyword>
<gene>
    <name evidence="2" type="ORF">GCM10009838_38370</name>
</gene>
<evidence type="ECO:0000313" key="2">
    <source>
        <dbReference type="EMBL" id="GAA1974672.1"/>
    </source>
</evidence>
<dbReference type="Proteomes" id="UP001499854">
    <property type="component" value="Unassembled WGS sequence"/>
</dbReference>
<evidence type="ECO:0000313" key="3">
    <source>
        <dbReference type="Proteomes" id="UP001499854"/>
    </source>
</evidence>
<accession>A0ABP5D761</accession>
<name>A0ABP5D761_9ACTN</name>
<evidence type="ECO:0000256" key="1">
    <source>
        <dbReference type="SAM" id="SignalP"/>
    </source>
</evidence>
<organism evidence="2 3">
    <name type="scientific">Catenulispora subtropica</name>
    <dbReference type="NCBI Taxonomy" id="450798"/>
    <lineage>
        <taxon>Bacteria</taxon>
        <taxon>Bacillati</taxon>
        <taxon>Actinomycetota</taxon>
        <taxon>Actinomycetes</taxon>
        <taxon>Catenulisporales</taxon>
        <taxon>Catenulisporaceae</taxon>
        <taxon>Catenulispora</taxon>
    </lineage>
</organism>
<proteinExistence type="predicted"/>
<comment type="caution">
    <text evidence="2">The sequence shown here is derived from an EMBL/GenBank/DDBJ whole genome shotgun (WGS) entry which is preliminary data.</text>
</comment>
<protein>
    <submittedName>
        <fullName evidence="2">Uncharacterized protein</fullName>
    </submittedName>
</protein>
<feature type="signal peptide" evidence="1">
    <location>
        <begin position="1"/>
        <end position="29"/>
    </location>
</feature>
<keyword evidence="1" id="KW-0732">Signal</keyword>
<sequence length="667" mass="69339">MLIPARRVPAALAAAAVLGLGTTAATAAAATTAPATGPLGPAPFSQPLAPQVSTLPNGDLLSVTGSGPAASIAVFSPDGHSVPAIRYAPNADHAYVIPNSVLASGSYDPSLYDIPALHTAVKTAAVIPHYPLHILQIGTTGLDGAPADATTFLIDADDVTKWSQPIAVAGGVGRVAVPAGHYTAFTIFDNFDPATRTDAMRVVTQTDLTVADTGVTALTADERTATSQVNATAPKPTATDSEYLSFSRMDQNHVTGSLGVISDTSIAVSPAAAPQAGGFTFQLLSWGATSPASTPQPYRYDVMFPATDHIDANQTYAVDTSKLETVHNTIDTDAGSPRRMGEYMFGPYSPATGGFQMGHVYSVPTHLTTYIGAPQDGWIWNRSVFTALPSPTGNDIPAMIMLQADRTTYSGPGEQWRTWGHGPMTAQVGQYKDGTSCRACADGSTVDLGVNPFVDSEPDTTSLFLGPATGHTTIYRDGTQVFSQDNTSGAELTGQAQTPGTYRLVFDLDLSRFPITQSTATHTDLTVPYTPKANPDWNLPAADYCGAQGGGTTPCSILPVLNLGYRLATDDTNTSHGPVQTLDLQVGHQSYSGVGANARATGATVSVSFDKGATWTKATVVPTFDNHFLALWPNSGPKGGTPWLKVGATDALGGSITQTVANAYTIG</sequence>